<dbReference type="Pfam" id="PF25265">
    <property type="entry name" value="USP32_N"/>
    <property type="match status" value="1"/>
</dbReference>
<dbReference type="SUPFAM" id="SSF143791">
    <property type="entry name" value="DUSP-like"/>
    <property type="match status" value="1"/>
</dbReference>
<feature type="domain" description="EF-hand" evidence="5">
    <location>
        <begin position="264"/>
        <end position="299"/>
    </location>
</feature>
<name>A0A433TLB2_ELYCH</name>
<evidence type="ECO:0000256" key="4">
    <source>
        <dbReference type="SAM" id="MobiDB-lite"/>
    </source>
</evidence>
<dbReference type="InterPro" id="IPR002048">
    <property type="entry name" value="EF_hand_dom"/>
</dbReference>
<evidence type="ECO:0000313" key="7">
    <source>
        <dbReference type="EMBL" id="RUS82291.1"/>
    </source>
</evidence>
<dbReference type="SMART" id="SM00054">
    <property type="entry name" value="EFh"/>
    <property type="match status" value="3"/>
</dbReference>
<evidence type="ECO:0000313" key="8">
    <source>
        <dbReference type="Proteomes" id="UP000271974"/>
    </source>
</evidence>
<sequence length="507" mass="57141">MGAKDSKLSVISYEDACRRVSEAELTRLREAFRRVTSVSSIMTESAFVWEVLWDGVPANIGQLIYRGYGGTSKGLSFKDLLCGLVILTKGTKEEKMKLIFGMYCDDSCAFVQKDEMDRRVLESERQISPALSTLFRESDQVSFETFAAWLRHNPEATIISKWLLVESASLSLSGEHDTPTFYQTLAGVTHLGEREILELEKRYEALKALSKTGRFDMDLLKSQVTPPLPSKLCESLFLAFDENCDNHIDFKEMACGVSACCRGPTLERQKFCFKVFDMDHDMRLSEEEVISMLQALNTVRTEFNSAAMLQSQDFPVIDPHTVAKEILSCHDPNGNGYLTMEDYLMWTVNNQLTTDFLQLLSQICHIVLGLSPQTKEEEGKIIQQWLERENRKPLEVGQIWYLINMQWWNLWLDYVNAELDPGTHTLRSAKARHQQLTPVGWDDDTVVMTGMNKAGGDNHSHRLAGSNLTSHDLNPAHRSPSMSPKVSRKNGGGAGGALQKPPAINNN</sequence>
<dbReference type="PROSITE" id="PS00018">
    <property type="entry name" value="EF_HAND_1"/>
    <property type="match status" value="2"/>
</dbReference>
<accession>A0A433TLB2</accession>
<dbReference type="InterPro" id="IPR035927">
    <property type="entry name" value="DUSP-like_sf"/>
</dbReference>
<dbReference type="GO" id="GO:0005509">
    <property type="term" value="F:calcium ion binding"/>
    <property type="evidence" value="ECO:0007669"/>
    <property type="project" value="InterPro"/>
</dbReference>
<dbReference type="InterPro" id="IPR006615">
    <property type="entry name" value="Pept_C19_DUSP"/>
</dbReference>
<dbReference type="SUPFAM" id="SSF47473">
    <property type="entry name" value="EF-hand"/>
    <property type="match status" value="2"/>
</dbReference>
<keyword evidence="2" id="KW-0677">Repeat</keyword>
<dbReference type="PRINTS" id="PR00450">
    <property type="entry name" value="RECOVERIN"/>
</dbReference>
<dbReference type="OrthoDB" id="265776at2759"/>
<evidence type="ECO:0000259" key="6">
    <source>
        <dbReference type="PROSITE" id="PS51283"/>
    </source>
</evidence>
<dbReference type="InterPro" id="IPR057368">
    <property type="entry name" value="USP32_N"/>
</dbReference>
<keyword evidence="1" id="KW-0479">Metal-binding</keyword>
<gene>
    <name evidence="7" type="ORF">EGW08_009969</name>
</gene>
<keyword evidence="3" id="KW-0106">Calcium</keyword>
<dbReference type="AlphaFoldDB" id="A0A433TLB2"/>
<dbReference type="Proteomes" id="UP000271974">
    <property type="component" value="Unassembled WGS sequence"/>
</dbReference>
<dbReference type="InterPro" id="IPR028846">
    <property type="entry name" value="Recoverin"/>
</dbReference>
<evidence type="ECO:0000256" key="1">
    <source>
        <dbReference type="ARBA" id="ARBA00022723"/>
    </source>
</evidence>
<evidence type="ECO:0000256" key="2">
    <source>
        <dbReference type="ARBA" id="ARBA00022737"/>
    </source>
</evidence>
<keyword evidence="8" id="KW-1185">Reference proteome</keyword>
<comment type="caution">
    <text evidence="7">The sequence shown here is derived from an EMBL/GenBank/DDBJ whole genome shotgun (WGS) entry which is preliminary data.</text>
</comment>
<evidence type="ECO:0000259" key="5">
    <source>
        <dbReference type="PROSITE" id="PS50222"/>
    </source>
</evidence>
<dbReference type="EMBL" id="RQTK01000293">
    <property type="protein sequence ID" value="RUS82291.1"/>
    <property type="molecule type" value="Genomic_DNA"/>
</dbReference>
<dbReference type="InterPro" id="IPR018247">
    <property type="entry name" value="EF_Hand_1_Ca_BS"/>
</dbReference>
<feature type="domain" description="EF-hand" evidence="5">
    <location>
        <begin position="228"/>
        <end position="263"/>
    </location>
</feature>
<dbReference type="Gene3D" id="3.30.2230.10">
    <property type="entry name" value="DUSP-like"/>
    <property type="match status" value="1"/>
</dbReference>
<dbReference type="GO" id="GO:0004843">
    <property type="term" value="F:cysteine-type deubiquitinase activity"/>
    <property type="evidence" value="ECO:0007669"/>
    <property type="project" value="InterPro"/>
</dbReference>
<proteinExistence type="predicted"/>
<dbReference type="Gene3D" id="1.10.238.10">
    <property type="entry name" value="EF-hand"/>
    <property type="match status" value="2"/>
</dbReference>
<feature type="domain" description="DUSP" evidence="6">
    <location>
        <begin position="373"/>
        <end position="507"/>
    </location>
</feature>
<protein>
    <submittedName>
        <fullName evidence="7">Uncharacterized protein</fullName>
    </submittedName>
</protein>
<feature type="region of interest" description="Disordered" evidence="4">
    <location>
        <begin position="453"/>
        <end position="507"/>
    </location>
</feature>
<dbReference type="InterPro" id="IPR011992">
    <property type="entry name" value="EF-hand-dom_pair"/>
</dbReference>
<dbReference type="PANTHER" id="PTHR23055">
    <property type="entry name" value="CALCIUM BINDING PROTEINS"/>
    <property type="match status" value="1"/>
</dbReference>
<dbReference type="PROSITE" id="PS50222">
    <property type="entry name" value="EF_HAND_2"/>
    <property type="match status" value="2"/>
</dbReference>
<feature type="non-terminal residue" evidence="7">
    <location>
        <position position="507"/>
    </location>
</feature>
<dbReference type="STRING" id="188477.A0A433TLB2"/>
<organism evidence="7 8">
    <name type="scientific">Elysia chlorotica</name>
    <name type="common">Eastern emerald elysia</name>
    <name type="synonym">Sea slug</name>
    <dbReference type="NCBI Taxonomy" id="188477"/>
    <lineage>
        <taxon>Eukaryota</taxon>
        <taxon>Metazoa</taxon>
        <taxon>Spiralia</taxon>
        <taxon>Lophotrochozoa</taxon>
        <taxon>Mollusca</taxon>
        <taxon>Gastropoda</taxon>
        <taxon>Heterobranchia</taxon>
        <taxon>Euthyneura</taxon>
        <taxon>Panpulmonata</taxon>
        <taxon>Sacoglossa</taxon>
        <taxon>Placobranchoidea</taxon>
        <taxon>Plakobranchidae</taxon>
        <taxon>Elysia</taxon>
    </lineage>
</organism>
<evidence type="ECO:0000256" key="3">
    <source>
        <dbReference type="ARBA" id="ARBA00022837"/>
    </source>
</evidence>
<reference evidence="7 8" key="1">
    <citation type="submission" date="2019-01" db="EMBL/GenBank/DDBJ databases">
        <title>A draft genome assembly of the solar-powered sea slug Elysia chlorotica.</title>
        <authorList>
            <person name="Cai H."/>
            <person name="Li Q."/>
            <person name="Fang X."/>
            <person name="Li J."/>
            <person name="Curtis N.E."/>
            <person name="Altenburger A."/>
            <person name="Shibata T."/>
            <person name="Feng M."/>
            <person name="Maeda T."/>
            <person name="Schwartz J.A."/>
            <person name="Shigenobu S."/>
            <person name="Lundholm N."/>
            <person name="Nishiyama T."/>
            <person name="Yang H."/>
            <person name="Hasebe M."/>
            <person name="Li S."/>
            <person name="Pierce S.K."/>
            <person name="Wang J."/>
        </authorList>
    </citation>
    <scope>NUCLEOTIDE SEQUENCE [LARGE SCALE GENOMIC DNA]</scope>
    <source>
        <strain evidence="7">EC2010</strain>
        <tissue evidence="7">Whole organism of an adult</tissue>
    </source>
</reference>
<dbReference type="CDD" id="cd00051">
    <property type="entry name" value="EFh"/>
    <property type="match status" value="1"/>
</dbReference>
<dbReference type="PANTHER" id="PTHR23055:SF188">
    <property type="entry name" value="EF-HAND DOMAIN-CONTAINING PROTEIN"/>
    <property type="match status" value="1"/>
</dbReference>
<dbReference type="PROSITE" id="PS51283">
    <property type="entry name" value="DUSP"/>
    <property type="match status" value="1"/>
</dbReference>